<sequence>MVVEGSRQKTLNPGFVLLEIHQQGVPVILRDSILCHPASQRIIKPQEESKDSSQFTTPMPFLTTTTTIIISTWSVRTIWEKGRPVKYMRK</sequence>
<keyword evidence="2" id="KW-1185">Reference proteome</keyword>
<dbReference type="EMBL" id="UZAI01017379">
    <property type="protein sequence ID" value="VDP23892.1"/>
    <property type="molecule type" value="Genomic_DNA"/>
</dbReference>
<dbReference type="AlphaFoldDB" id="A0A183MN34"/>
<organism evidence="1 2">
    <name type="scientific">Schistosoma margrebowiei</name>
    <dbReference type="NCBI Taxonomy" id="48269"/>
    <lineage>
        <taxon>Eukaryota</taxon>
        <taxon>Metazoa</taxon>
        <taxon>Spiralia</taxon>
        <taxon>Lophotrochozoa</taxon>
        <taxon>Platyhelminthes</taxon>
        <taxon>Trematoda</taxon>
        <taxon>Digenea</taxon>
        <taxon>Strigeidida</taxon>
        <taxon>Schistosomatoidea</taxon>
        <taxon>Schistosomatidae</taxon>
        <taxon>Schistosoma</taxon>
    </lineage>
</organism>
<name>A0A183MN34_9TREM</name>
<accession>A0A183MN34</accession>
<proteinExistence type="predicted"/>
<evidence type="ECO:0000313" key="1">
    <source>
        <dbReference type="EMBL" id="VDP23892.1"/>
    </source>
</evidence>
<protein>
    <submittedName>
        <fullName evidence="1">Uncharacterized protein</fullName>
    </submittedName>
</protein>
<reference evidence="1 2" key="1">
    <citation type="submission" date="2018-11" db="EMBL/GenBank/DDBJ databases">
        <authorList>
            <consortium name="Pathogen Informatics"/>
        </authorList>
    </citation>
    <scope>NUCLEOTIDE SEQUENCE [LARGE SCALE GENOMIC DNA]</scope>
    <source>
        <strain evidence="1 2">Zambia</strain>
    </source>
</reference>
<gene>
    <name evidence="1" type="ORF">SMRZ_LOCUS17459</name>
</gene>
<dbReference type="Proteomes" id="UP000277204">
    <property type="component" value="Unassembled WGS sequence"/>
</dbReference>
<evidence type="ECO:0000313" key="2">
    <source>
        <dbReference type="Proteomes" id="UP000277204"/>
    </source>
</evidence>